<dbReference type="Pfam" id="PF09991">
    <property type="entry name" value="DUF2232"/>
    <property type="match status" value="1"/>
</dbReference>
<keyword evidence="1" id="KW-1133">Transmembrane helix</keyword>
<dbReference type="PANTHER" id="PTHR41324">
    <property type="entry name" value="MEMBRANE PROTEIN-RELATED"/>
    <property type="match status" value="1"/>
</dbReference>
<gene>
    <name evidence="2" type="ORF">C8P63_10525</name>
</gene>
<feature type="transmembrane region" description="Helical" evidence="1">
    <location>
        <begin position="12"/>
        <end position="34"/>
    </location>
</feature>
<dbReference type="OrthoDB" id="2987886at2"/>
<comment type="caution">
    <text evidence="2">The sequence shown here is derived from an EMBL/GenBank/DDBJ whole genome shotgun (WGS) entry which is preliminary data.</text>
</comment>
<dbReference type="PANTHER" id="PTHR41324:SF1">
    <property type="entry name" value="DUF2232 DOMAIN-CONTAINING PROTEIN"/>
    <property type="match status" value="1"/>
</dbReference>
<reference evidence="2 3" key="1">
    <citation type="submission" date="2018-04" db="EMBL/GenBank/DDBJ databases">
        <title>Genomic Encyclopedia of Archaeal and Bacterial Type Strains, Phase II (KMG-II): from individual species to whole genera.</title>
        <authorList>
            <person name="Goeker M."/>
        </authorList>
    </citation>
    <scope>NUCLEOTIDE SEQUENCE [LARGE SCALE GENOMIC DNA]</scope>
    <source>
        <strain evidence="2 3">DSM 45787</strain>
    </source>
</reference>
<dbReference type="AlphaFoldDB" id="A0A2T6C290"/>
<sequence>MPQISDIRDGFITVGLFLILALITPLLIFTMWLLPLPFFLHTSKNGWRSALFPFFLTAILAWIFTGEPFGVGLVLLLAVTGMVMGILYRKTDTTGTDVALGGLTVVWVGLLLLLVGAVMAYDLGEQLDVILQREWERNEELLRLYGVSEPLPDPDSMDEVLSSVLPAMIFLMAVPVPLINLAVGRRWMIRQQGFPGKYLPPFRNWRLPRPFFYFYFVSLLTVLIFGLEGNSAVVVLGNAVTVLFILFLIQGLSFTAWLLNRGDQGKGWMVPVLVLTFLVPIVTMVIHLMGILDSGTRIRDRFGAGK</sequence>
<evidence type="ECO:0000256" key="1">
    <source>
        <dbReference type="SAM" id="Phobius"/>
    </source>
</evidence>
<feature type="transmembrane region" description="Helical" evidence="1">
    <location>
        <begin position="100"/>
        <end position="121"/>
    </location>
</feature>
<protein>
    <submittedName>
        <fullName evidence="2">Uncharacterized protein YybS (DUF2232 family)</fullName>
    </submittedName>
</protein>
<feature type="transmembrane region" description="Helical" evidence="1">
    <location>
        <begin position="270"/>
        <end position="292"/>
    </location>
</feature>
<feature type="transmembrane region" description="Helical" evidence="1">
    <location>
        <begin position="211"/>
        <end position="227"/>
    </location>
</feature>
<feature type="transmembrane region" description="Helical" evidence="1">
    <location>
        <begin position="160"/>
        <end position="183"/>
    </location>
</feature>
<evidence type="ECO:0000313" key="2">
    <source>
        <dbReference type="EMBL" id="PTX62430.1"/>
    </source>
</evidence>
<feature type="transmembrane region" description="Helical" evidence="1">
    <location>
        <begin position="233"/>
        <end position="258"/>
    </location>
</feature>
<keyword evidence="1" id="KW-0472">Membrane</keyword>
<dbReference type="Proteomes" id="UP000244240">
    <property type="component" value="Unassembled WGS sequence"/>
</dbReference>
<evidence type="ECO:0000313" key="3">
    <source>
        <dbReference type="Proteomes" id="UP000244240"/>
    </source>
</evidence>
<dbReference type="RefSeq" id="WP_108022235.1">
    <property type="nucleotide sequence ID" value="NZ_QBKR01000005.1"/>
</dbReference>
<accession>A0A2T6C290</accession>
<organism evidence="2 3">
    <name type="scientific">Melghirimyces profundicolus</name>
    <dbReference type="NCBI Taxonomy" id="1242148"/>
    <lineage>
        <taxon>Bacteria</taxon>
        <taxon>Bacillati</taxon>
        <taxon>Bacillota</taxon>
        <taxon>Bacilli</taxon>
        <taxon>Bacillales</taxon>
        <taxon>Thermoactinomycetaceae</taxon>
        <taxon>Melghirimyces</taxon>
    </lineage>
</organism>
<keyword evidence="1" id="KW-0812">Transmembrane</keyword>
<dbReference type="EMBL" id="QBKR01000005">
    <property type="protein sequence ID" value="PTX62430.1"/>
    <property type="molecule type" value="Genomic_DNA"/>
</dbReference>
<proteinExistence type="predicted"/>
<keyword evidence="3" id="KW-1185">Reference proteome</keyword>
<dbReference type="InterPro" id="IPR018710">
    <property type="entry name" value="DUF2232"/>
</dbReference>
<name>A0A2T6C290_9BACL</name>